<evidence type="ECO:0000313" key="7">
    <source>
        <dbReference type="EMBL" id="RQP26308.1"/>
    </source>
</evidence>
<evidence type="ECO:0000256" key="2">
    <source>
        <dbReference type="ARBA" id="ARBA00022692"/>
    </source>
</evidence>
<name>A0A3N7HVA7_9BURK</name>
<feature type="domain" description="TM2" evidence="6">
    <location>
        <begin position="44"/>
        <end position="91"/>
    </location>
</feature>
<dbReference type="InterPro" id="IPR050932">
    <property type="entry name" value="TM2D1-3-like"/>
</dbReference>
<keyword evidence="4 5" id="KW-0472">Membrane</keyword>
<feature type="transmembrane region" description="Helical" evidence="5">
    <location>
        <begin position="72"/>
        <end position="95"/>
    </location>
</feature>
<dbReference type="InterPro" id="IPR007829">
    <property type="entry name" value="TM2"/>
</dbReference>
<reference evidence="7 8" key="2">
    <citation type="submission" date="2018-12" db="EMBL/GenBank/DDBJ databases">
        <title>Rhizobacter gummiphilus sp. nov., a rubber-degrading bacterium isolated from the soil of a botanical garden in Japan.</title>
        <authorList>
            <person name="Shunsuke S.S."/>
        </authorList>
    </citation>
    <scope>NUCLEOTIDE SEQUENCE [LARGE SCALE GENOMIC DNA]</scope>
    <source>
        <strain evidence="7 8">S-16</strain>
    </source>
</reference>
<protein>
    <submittedName>
        <fullName evidence="7">NINE protein</fullName>
    </submittedName>
</protein>
<sequence length="110" mass="11624">MSANIESSQMMYCRGCGKQLHISAIACPSCGATQPGSNAGGSSKRLLPAFLLCFLFGVFGVHRFYVGKIGTGIVQLLTLGGLGIWALVDLILILCSAFTDGEGHKITQWT</sequence>
<dbReference type="Proteomes" id="UP000267464">
    <property type="component" value="Unassembled WGS sequence"/>
</dbReference>
<dbReference type="EMBL" id="QUSW01000001">
    <property type="protein sequence ID" value="RQP26308.1"/>
    <property type="molecule type" value="Genomic_DNA"/>
</dbReference>
<organism evidence="7 8">
    <name type="scientific">Piscinibacter terrae</name>
    <dbReference type="NCBI Taxonomy" id="2496871"/>
    <lineage>
        <taxon>Bacteria</taxon>
        <taxon>Pseudomonadati</taxon>
        <taxon>Pseudomonadota</taxon>
        <taxon>Betaproteobacteria</taxon>
        <taxon>Burkholderiales</taxon>
        <taxon>Sphaerotilaceae</taxon>
        <taxon>Piscinibacter</taxon>
    </lineage>
</organism>
<feature type="transmembrane region" description="Helical" evidence="5">
    <location>
        <begin position="46"/>
        <end position="66"/>
    </location>
</feature>
<dbReference type="AlphaFoldDB" id="A0A3N7HVA7"/>
<keyword evidence="8" id="KW-1185">Reference proteome</keyword>
<evidence type="ECO:0000256" key="1">
    <source>
        <dbReference type="ARBA" id="ARBA00004141"/>
    </source>
</evidence>
<keyword evidence="2 5" id="KW-0812">Transmembrane</keyword>
<accession>A0A3N7HVA7</accession>
<evidence type="ECO:0000313" key="8">
    <source>
        <dbReference type="Proteomes" id="UP000267464"/>
    </source>
</evidence>
<evidence type="ECO:0000256" key="5">
    <source>
        <dbReference type="SAM" id="Phobius"/>
    </source>
</evidence>
<dbReference type="PANTHER" id="PTHR21016">
    <property type="entry name" value="BETA-AMYLOID BINDING PROTEIN-RELATED"/>
    <property type="match status" value="1"/>
</dbReference>
<dbReference type="Pfam" id="PF05154">
    <property type="entry name" value="TM2"/>
    <property type="match status" value="1"/>
</dbReference>
<keyword evidence="3 5" id="KW-1133">Transmembrane helix</keyword>
<dbReference type="RefSeq" id="WP_124538985.1">
    <property type="nucleotide sequence ID" value="NZ_QUSW01000001.1"/>
</dbReference>
<gene>
    <name evidence="7" type="ORF">DZC73_04575</name>
</gene>
<evidence type="ECO:0000256" key="4">
    <source>
        <dbReference type="ARBA" id="ARBA00023136"/>
    </source>
</evidence>
<comment type="subcellular location">
    <subcellularLocation>
        <location evidence="1">Membrane</location>
        <topology evidence="1">Multi-pass membrane protein</topology>
    </subcellularLocation>
</comment>
<dbReference type="GO" id="GO:0016020">
    <property type="term" value="C:membrane"/>
    <property type="evidence" value="ECO:0007669"/>
    <property type="project" value="UniProtKB-SubCell"/>
</dbReference>
<evidence type="ECO:0000259" key="6">
    <source>
        <dbReference type="Pfam" id="PF05154"/>
    </source>
</evidence>
<dbReference type="OrthoDB" id="5365675at2"/>
<dbReference type="PANTHER" id="PTHR21016:SF25">
    <property type="entry name" value="TM2 DOMAIN-CONTAINING PROTEIN DDB_G0277895-RELATED"/>
    <property type="match status" value="1"/>
</dbReference>
<comment type="caution">
    <text evidence="7">The sequence shown here is derived from an EMBL/GenBank/DDBJ whole genome shotgun (WGS) entry which is preliminary data.</text>
</comment>
<evidence type="ECO:0000256" key="3">
    <source>
        <dbReference type="ARBA" id="ARBA00022989"/>
    </source>
</evidence>
<reference evidence="7 8" key="1">
    <citation type="submission" date="2018-08" db="EMBL/GenBank/DDBJ databases">
        <authorList>
            <person name="Khan S.A."/>
            <person name="Jeon C.O."/>
            <person name="Chun B.H."/>
            <person name="Jeong S.E."/>
        </authorList>
    </citation>
    <scope>NUCLEOTIDE SEQUENCE [LARGE SCALE GENOMIC DNA]</scope>
    <source>
        <strain evidence="7 8">S-16</strain>
    </source>
</reference>
<proteinExistence type="predicted"/>